<protein>
    <submittedName>
        <fullName evidence="1">Uncharacterized protein</fullName>
    </submittedName>
</protein>
<name>A0AA49GC80_9BACT</name>
<evidence type="ECO:0000313" key="1">
    <source>
        <dbReference type="EMBL" id="WKK77105.2"/>
    </source>
</evidence>
<proteinExistence type="predicted"/>
<sequence length="134" mass="15116">MSNKDQLLERSKKYEKDLSEQLSEYSGKAEKFGKNALMIAGGVFLAYQAVKLITGGGKKNRKSQVYKEVHEDESDYDDSPRIIIRRDESSNNSGIMTLLKAEVGGILVAIARDKILEFLSQLENRKSNDREEEA</sequence>
<reference evidence="1 2" key="1">
    <citation type="submission" date="2023-08" db="EMBL/GenBank/DDBJ databases">
        <title>Comparative genomics and taxonomic characterization of three novel marine species of genus Marivirga.</title>
        <authorList>
            <person name="Muhammad N."/>
            <person name="Kim S.-G."/>
        </authorList>
    </citation>
    <scope>NUCLEOTIDE SEQUENCE [LARGE SCALE GENOMIC DNA]</scope>
    <source>
        <strain evidence="1 2">BDSF4-3</strain>
    </source>
</reference>
<keyword evidence="2" id="KW-1185">Reference proteome</keyword>
<accession>A0AA49GC80</accession>
<gene>
    <name evidence="1" type="ORF">QYS49_07790</name>
</gene>
<organism evidence="1 2">
    <name type="scientific">Marivirga salinarum</name>
    <dbReference type="NCBI Taxonomy" id="3059078"/>
    <lineage>
        <taxon>Bacteria</taxon>
        <taxon>Pseudomonadati</taxon>
        <taxon>Bacteroidota</taxon>
        <taxon>Cytophagia</taxon>
        <taxon>Cytophagales</taxon>
        <taxon>Marivirgaceae</taxon>
        <taxon>Marivirga</taxon>
    </lineage>
</organism>
<dbReference type="KEGG" id="msaa:QYS49_07790"/>
<dbReference type="RefSeq" id="WP_308349881.1">
    <property type="nucleotide sequence ID" value="NZ_CP129971.1"/>
</dbReference>
<evidence type="ECO:0000313" key="2">
    <source>
        <dbReference type="Proteomes" id="UP001230496"/>
    </source>
</evidence>
<dbReference type="Proteomes" id="UP001230496">
    <property type="component" value="Chromosome"/>
</dbReference>
<dbReference type="AlphaFoldDB" id="A0AA49GC80"/>
<dbReference type="EMBL" id="CP129971">
    <property type="protein sequence ID" value="WKK77105.2"/>
    <property type="molecule type" value="Genomic_DNA"/>
</dbReference>